<dbReference type="eggNOG" id="KOG0351">
    <property type="taxonomic scope" value="Eukaryota"/>
</dbReference>
<keyword evidence="2" id="KW-1185">Reference proteome</keyword>
<dbReference type="OrthoDB" id="4845846at2759"/>
<name>S9VSP6_SCHCR</name>
<feature type="non-terminal residue" evidence="1">
    <location>
        <position position="727"/>
    </location>
</feature>
<dbReference type="RefSeq" id="XP_013026016.1">
    <property type="nucleotide sequence ID" value="XM_013170562.1"/>
</dbReference>
<protein>
    <submittedName>
        <fullName evidence="1">Uncharacterized protein</fullName>
    </submittedName>
</protein>
<dbReference type="HOGENOM" id="CLU_381117_0_0_1"/>
<organism evidence="1 2">
    <name type="scientific">Schizosaccharomyces cryophilus (strain OY26 / ATCC MYA-4695 / CBS 11777 / NBRC 106824 / NRRL Y48691)</name>
    <name type="common">Fission yeast</name>
    <dbReference type="NCBI Taxonomy" id="653667"/>
    <lineage>
        <taxon>Eukaryota</taxon>
        <taxon>Fungi</taxon>
        <taxon>Dikarya</taxon>
        <taxon>Ascomycota</taxon>
        <taxon>Taphrinomycotina</taxon>
        <taxon>Schizosaccharomycetes</taxon>
        <taxon>Schizosaccharomycetales</taxon>
        <taxon>Schizosaccharomycetaceae</taxon>
        <taxon>Schizosaccharomyces</taxon>
    </lineage>
</organism>
<feature type="non-terminal residue" evidence="1">
    <location>
        <position position="1"/>
    </location>
</feature>
<gene>
    <name evidence="1" type="ORF">SPOG_04986</name>
</gene>
<dbReference type="Proteomes" id="UP000015464">
    <property type="component" value="Unassembled WGS sequence"/>
</dbReference>
<reference evidence="1 2" key="1">
    <citation type="journal article" date="2011" name="Science">
        <title>Comparative functional genomics of the fission yeasts.</title>
        <authorList>
            <person name="Rhind N."/>
            <person name="Chen Z."/>
            <person name="Yassour M."/>
            <person name="Thompson D.A."/>
            <person name="Haas B.J."/>
            <person name="Habib N."/>
            <person name="Wapinski I."/>
            <person name="Roy S."/>
            <person name="Lin M.F."/>
            <person name="Heiman D.I."/>
            <person name="Young S.K."/>
            <person name="Furuya K."/>
            <person name="Guo Y."/>
            <person name="Pidoux A."/>
            <person name="Chen H.M."/>
            <person name="Robbertse B."/>
            <person name="Goldberg J.M."/>
            <person name="Aoki K."/>
            <person name="Bayne E.H."/>
            <person name="Berlin A.M."/>
            <person name="Desjardins C.A."/>
            <person name="Dobbs E."/>
            <person name="Dukaj L."/>
            <person name="Fan L."/>
            <person name="FitzGerald M.G."/>
            <person name="French C."/>
            <person name="Gujja S."/>
            <person name="Hansen K."/>
            <person name="Keifenheim D."/>
            <person name="Levin J.Z."/>
            <person name="Mosher R.A."/>
            <person name="Mueller C.A."/>
            <person name="Pfiffner J."/>
            <person name="Priest M."/>
            <person name="Russ C."/>
            <person name="Smialowska A."/>
            <person name="Swoboda P."/>
            <person name="Sykes S.M."/>
            <person name="Vaughn M."/>
            <person name="Vengrova S."/>
            <person name="Yoder R."/>
            <person name="Zeng Q."/>
            <person name="Allshire R."/>
            <person name="Baulcombe D."/>
            <person name="Birren B.W."/>
            <person name="Brown W."/>
            <person name="Ekwall K."/>
            <person name="Kellis M."/>
            <person name="Leatherwood J."/>
            <person name="Levin H."/>
            <person name="Margalit H."/>
            <person name="Martienssen R."/>
            <person name="Nieduszynski C.A."/>
            <person name="Spatafora J.W."/>
            <person name="Friedman N."/>
            <person name="Dalgaard J.Z."/>
            <person name="Baumann P."/>
            <person name="Niki H."/>
            <person name="Regev A."/>
            <person name="Nusbaum C."/>
        </authorList>
    </citation>
    <scope>NUCLEOTIDE SEQUENCE [LARGE SCALE GENOMIC DNA]</scope>
    <source>
        <strain evidence="2">OY26 / ATCC MYA-4695 / CBS 11777 / NBRC 106824 / NRRL Y48691</strain>
    </source>
</reference>
<proteinExistence type="predicted"/>
<dbReference type="EMBL" id="KE546998">
    <property type="protein sequence ID" value="EPY49160.1"/>
    <property type="molecule type" value="Genomic_DNA"/>
</dbReference>
<evidence type="ECO:0000313" key="2">
    <source>
        <dbReference type="Proteomes" id="UP000015464"/>
    </source>
</evidence>
<dbReference type="STRING" id="653667.S9VSP6"/>
<dbReference type="GeneID" id="25039299"/>
<sequence>KLGTSTLHLFGEGGNQSYRERGLSPLEQGSSVENYAKRTAQYLVFLLKTSGPKNQHQDLRRHLENVCSLSSLKDTLPSGDQSGTNSDDIFNMEMEEEEVDEIDYDDYDGCDDCEDNVSQNNQCYEENENENENEDEDANEKYFQEGTVYLELHKALKIAFLQQYNYDVNIEKTEINKFLACLSVYKDGGLRYAYELCPYLARLIYSCRLVAASEFRWLVEEKLVDVSSIPDFHKSDSIAYSQVFRYITPGNSNLFDFLSETNRMLHLLKRREGYAHSLIGLSPTLVLFRHAPDSIYPCIGEARNGLVQFSLDDLIQLYNRLFEKMQVLFRELCFGVKVEELLPYSLLNSIEDEINDNSINYSFLKNSLECSMAKTVLLRTVLENQELRSRFLPGTTWEGVEEFLDSNKDNPIGSFNKVQWSSIAIKNYAQKASEFNELLYCLVYISAGQPARAQEMGYWYFKNTKFKARELYVIFGRLMIYTRYDKTRNMKFAEKPIARFLPEPLSILAIRYYALVRPFESLLNYVETHDAKAASIYDKAMFVVGGQLLTMNAPYRIFPRVTYENIQKSLGFRNYRHIAHYFKERNIEEEGVRDSFFDMQAGHARSTALLIYGRTSDNLKNLPADFFTNFFRTSFRWQELLEIKGNSSGGFIIEASKPQNKIDQLLEKIDEIEMTQQRLLVWKAKAPTQAQTQMQMQMQYGDNYENTHVVEKEIRGQGQQGQELNLK</sequence>
<evidence type="ECO:0000313" key="1">
    <source>
        <dbReference type="EMBL" id="EPY49160.1"/>
    </source>
</evidence>
<dbReference type="AlphaFoldDB" id="S9VSP6"/>
<accession>S9VSP6</accession>